<dbReference type="InterPro" id="IPR002711">
    <property type="entry name" value="HNH"/>
</dbReference>
<feature type="domain" description="HNH nuclease" evidence="2">
    <location>
        <begin position="388"/>
        <end position="441"/>
    </location>
</feature>
<dbReference type="Pfam" id="PF03235">
    <property type="entry name" value="GmrSD_N"/>
    <property type="match status" value="1"/>
</dbReference>
<dbReference type="EMBL" id="AP012279">
    <property type="protein sequence ID" value="BAL78925.1"/>
    <property type="molecule type" value="Genomic_DNA"/>
</dbReference>
<dbReference type="SMART" id="SM00507">
    <property type="entry name" value="HNHc"/>
    <property type="match status" value="1"/>
</dbReference>
<dbReference type="PANTHER" id="PTHR39639">
    <property type="entry name" value="CHROMOSOME 16, WHOLE GENOME SHOTGUN SEQUENCE"/>
    <property type="match status" value="1"/>
</dbReference>
<dbReference type="InterPro" id="IPR003615">
    <property type="entry name" value="HNH_nuc"/>
</dbReference>
<feature type="compositionally biased region" description="Acidic residues" evidence="1">
    <location>
        <begin position="1"/>
        <end position="17"/>
    </location>
</feature>
<evidence type="ECO:0000313" key="4">
    <source>
        <dbReference type="Proteomes" id="UP000007886"/>
    </source>
</evidence>
<dbReference type="GO" id="GO:0004519">
    <property type="term" value="F:endonuclease activity"/>
    <property type="evidence" value="ECO:0007669"/>
    <property type="project" value="InterPro"/>
</dbReference>
<dbReference type="InterPro" id="IPR004919">
    <property type="entry name" value="GmrSD_N"/>
</dbReference>
<dbReference type="Gene3D" id="1.10.30.50">
    <property type="match status" value="1"/>
</dbReference>
<organism evidence="3 4">
    <name type="scientific">Bradyrhizobium cosmicum</name>
    <dbReference type="NCBI Taxonomy" id="1404864"/>
    <lineage>
        <taxon>Bacteria</taxon>
        <taxon>Pseudomonadati</taxon>
        <taxon>Pseudomonadota</taxon>
        <taxon>Alphaproteobacteria</taxon>
        <taxon>Hyphomicrobiales</taxon>
        <taxon>Nitrobacteraceae</taxon>
        <taxon>Bradyrhizobium</taxon>
    </lineage>
</organism>
<name>A0AAI8QEV9_9BRAD</name>
<reference evidence="3 4" key="1">
    <citation type="journal article" date="2012" name="Microbes Environ.">
        <title>Complete genome sequence of Bradyrhizobium sp. S23321: insights into symbiosis evolution in soil oligotrophs.</title>
        <authorList>
            <person name="Okubo T."/>
            <person name="Tsukui T."/>
            <person name="Maita H."/>
            <person name="Okamoto S."/>
            <person name="Oshima K."/>
            <person name="Fujisawa T."/>
            <person name="Saito A."/>
            <person name="Futamata H."/>
            <person name="Hattori R."/>
            <person name="Shimomura Y."/>
            <person name="Haruta S."/>
            <person name="Morimoto S."/>
            <person name="Wang Y."/>
            <person name="Sakai Y."/>
            <person name="Hattori M."/>
            <person name="Aizawa S."/>
            <person name="Nagashima K.V.P."/>
            <person name="Masuda S."/>
            <person name="Hattori T."/>
            <person name="Yamashita A."/>
            <person name="Bao Z."/>
            <person name="Hayatsu M."/>
            <person name="Kajiya-Kanegae H."/>
            <person name="Yoshinaga I."/>
            <person name="Sakamoto K."/>
            <person name="Toyota K."/>
            <person name="Nakao M."/>
            <person name="Kohara M."/>
            <person name="Anda M."/>
            <person name="Niwa R."/>
            <person name="Jung-Hwan P."/>
            <person name="Sameshima-Saito R."/>
            <person name="Tokuda S."/>
            <person name="Yamamoto S."/>
            <person name="Yamamoto S."/>
            <person name="Yokoyama T."/>
            <person name="Akutsu T."/>
            <person name="Nakamura Y."/>
            <person name="Nakahira-Yanaka Y."/>
            <person name="Takada Hoshino Y."/>
            <person name="Hirakawa H."/>
            <person name="Mitsui H."/>
            <person name="Terasawa K."/>
            <person name="Itakura M."/>
            <person name="Sato S."/>
            <person name="Ikeda-Ohtsubo W."/>
            <person name="Sakakura N."/>
            <person name="Kaminuma E."/>
            <person name="Minamisawa K."/>
        </authorList>
    </citation>
    <scope>NUCLEOTIDE SEQUENCE [LARGE SCALE GENOMIC DNA]</scope>
    <source>
        <strain evidence="3 4">S23321</strain>
    </source>
</reference>
<dbReference type="Pfam" id="PF01844">
    <property type="entry name" value="HNH"/>
    <property type="match status" value="1"/>
</dbReference>
<accession>A0AAI8QEV9</accession>
<dbReference type="KEGG" id="brs:S23_57340"/>
<dbReference type="PANTHER" id="PTHR39639:SF1">
    <property type="entry name" value="DUF262 DOMAIN-CONTAINING PROTEIN"/>
    <property type="match status" value="1"/>
</dbReference>
<gene>
    <name evidence="3" type="ORF">S23_57340</name>
</gene>
<feature type="region of interest" description="Disordered" evidence="1">
    <location>
        <begin position="1"/>
        <end position="24"/>
    </location>
</feature>
<protein>
    <recommendedName>
        <fullName evidence="2">HNH nuclease domain-containing protein</fullName>
    </recommendedName>
</protein>
<keyword evidence="4" id="KW-1185">Reference proteome</keyword>
<dbReference type="GO" id="GO:0003676">
    <property type="term" value="F:nucleic acid binding"/>
    <property type="evidence" value="ECO:0007669"/>
    <property type="project" value="InterPro"/>
</dbReference>
<proteinExistence type="predicted"/>
<evidence type="ECO:0000313" key="3">
    <source>
        <dbReference type="EMBL" id="BAL78925.1"/>
    </source>
</evidence>
<dbReference type="RefSeq" id="WP_015688197.1">
    <property type="nucleotide sequence ID" value="NC_017082.1"/>
</dbReference>
<dbReference type="GO" id="GO:0008270">
    <property type="term" value="F:zinc ion binding"/>
    <property type="evidence" value="ECO:0007669"/>
    <property type="project" value="InterPro"/>
</dbReference>
<evidence type="ECO:0000259" key="2">
    <source>
        <dbReference type="SMART" id="SM00507"/>
    </source>
</evidence>
<sequence length="447" mass="51921">MQDFEDLQLDDSSDLDQEAIGVQPDKRTIHAKPGDVEVDSLYNKQKRGKLLVQPDFQRDFVWDVKRASRLIESALLQIPIPTIYISEEPDGREYVIDGQQRLTAFFSFLDGKFPDGSKFTLTGLKVYPELNGKAYDALDEKLQDVIRYYLLRTVTFKKGSDENLKFEIFERLNTGSVPLNDQELRNCIYRGRFNSLTQEMSEDPDFVYLLDIAKPDSRMRDIELVLRFCAFYHATYLNYKPPMKSFLNKEAETFRDISASDERELRAAFKNSCQINRSLFGKHAFKRYYRGNEKSPNGYWETKKFNASLYDVLMYTFAKEDKNKVFQNLDSIREALISLMTANEHFIGAIELSTSSVKAITTRFDIWRIALQAILGIQQKEPRCFSSQLKEALFTSDPTCAICNNRIQQVDDAAVDHIEQYWTGGKTIPENARLTHRYCNWARPRKE</sequence>
<evidence type="ECO:0000256" key="1">
    <source>
        <dbReference type="SAM" id="MobiDB-lite"/>
    </source>
</evidence>
<dbReference type="CDD" id="cd00085">
    <property type="entry name" value="HNHc"/>
    <property type="match status" value="1"/>
</dbReference>
<dbReference type="AlphaFoldDB" id="A0AAI8QEV9"/>
<dbReference type="Proteomes" id="UP000007886">
    <property type="component" value="Chromosome"/>
</dbReference>